<name>A0A0S3S478_PHAAN</name>
<keyword evidence="2" id="KW-1185">Reference proteome</keyword>
<reference evidence="1 2" key="1">
    <citation type="journal article" date="2015" name="Sci. Rep.">
        <title>The power of single molecule real-time sequencing technology in the de novo assembly of a eukaryotic genome.</title>
        <authorList>
            <person name="Sakai H."/>
            <person name="Naito K."/>
            <person name="Ogiso-Tanaka E."/>
            <person name="Takahashi Y."/>
            <person name="Iseki K."/>
            <person name="Muto C."/>
            <person name="Satou K."/>
            <person name="Teruya K."/>
            <person name="Shiroma A."/>
            <person name="Shimoji M."/>
            <person name="Hirano T."/>
            <person name="Itoh T."/>
            <person name="Kaga A."/>
            <person name="Tomooka N."/>
        </authorList>
    </citation>
    <scope>NUCLEOTIDE SEQUENCE [LARGE SCALE GENOMIC DNA]</scope>
    <source>
        <strain evidence="2">cv. Shumari</strain>
    </source>
</reference>
<protein>
    <recommendedName>
        <fullName evidence="3">Serine-threonine/tyrosine-protein kinase catalytic domain-containing protein</fullName>
    </recommendedName>
</protein>
<gene>
    <name evidence="1" type="primary">Vigan.05G102500</name>
    <name evidence="1" type="ORF">VIGAN_05102500</name>
</gene>
<dbReference type="Proteomes" id="UP000291084">
    <property type="component" value="Chromosome 5"/>
</dbReference>
<dbReference type="AlphaFoldDB" id="A0A0S3S478"/>
<evidence type="ECO:0000313" key="2">
    <source>
        <dbReference type="Proteomes" id="UP000291084"/>
    </source>
</evidence>
<proteinExistence type="predicted"/>
<organism evidence="1 2">
    <name type="scientific">Vigna angularis var. angularis</name>
    <dbReference type="NCBI Taxonomy" id="157739"/>
    <lineage>
        <taxon>Eukaryota</taxon>
        <taxon>Viridiplantae</taxon>
        <taxon>Streptophyta</taxon>
        <taxon>Embryophyta</taxon>
        <taxon>Tracheophyta</taxon>
        <taxon>Spermatophyta</taxon>
        <taxon>Magnoliopsida</taxon>
        <taxon>eudicotyledons</taxon>
        <taxon>Gunneridae</taxon>
        <taxon>Pentapetalae</taxon>
        <taxon>rosids</taxon>
        <taxon>fabids</taxon>
        <taxon>Fabales</taxon>
        <taxon>Fabaceae</taxon>
        <taxon>Papilionoideae</taxon>
        <taxon>50 kb inversion clade</taxon>
        <taxon>NPAAA clade</taxon>
        <taxon>indigoferoid/millettioid clade</taxon>
        <taxon>Phaseoleae</taxon>
        <taxon>Vigna</taxon>
    </lineage>
</organism>
<dbReference type="EMBL" id="AP015038">
    <property type="protein sequence ID" value="BAT87636.1"/>
    <property type="molecule type" value="Genomic_DNA"/>
</dbReference>
<sequence>MAGSRLNGEKFVDLAMECLKESGVDRPTMSKLVKEIKDMMRSVGMNLTFESVASPSSSNRFQDGTEFPTGPPLQQLIFWSNA</sequence>
<evidence type="ECO:0000313" key="1">
    <source>
        <dbReference type="EMBL" id="BAT87636.1"/>
    </source>
</evidence>
<evidence type="ECO:0008006" key="3">
    <source>
        <dbReference type="Google" id="ProtNLM"/>
    </source>
</evidence>
<accession>A0A0S3S478</accession>